<dbReference type="AlphaFoldDB" id="A0A561BQ87"/>
<dbReference type="Pfam" id="PF09972">
    <property type="entry name" value="DUF2207"/>
    <property type="match status" value="1"/>
</dbReference>
<comment type="caution">
    <text evidence="4">The sequence shown here is derived from an EMBL/GenBank/DDBJ whole genome shotgun (WGS) entry which is preliminary data.</text>
</comment>
<feature type="domain" description="DUF2207" evidence="3">
    <location>
        <begin position="35"/>
        <end position="199"/>
    </location>
</feature>
<keyword evidence="1" id="KW-0472">Membrane</keyword>
<proteinExistence type="predicted"/>
<feature type="chain" id="PRO_5022167095" description="DUF2207 domain-containing protein" evidence="2">
    <location>
        <begin position="27"/>
        <end position="293"/>
    </location>
</feature>
<keyword evidence="5" id="KW-1185">Reference proteome</keyword>
<name>A0A561BQ87_9ACTN</name>
<dbReference type="EMBL" id="VIVK01000001">
    <property type="protein sequence ID" value="TWD81007.1"/>
    <property type="molecule type" value="Genomic_DNA"/>
</dbReference>
<dbReference type="InterPro" id="IPR018702">
    <property type="entry name" value="DUF2207"/>
</dbReference>
<gene>
    <name evidence="4" type="ORF">FB561_2109</name>
</gene>
<dbReference type="Proteomes" id="UP000318380">
    <property type="component" value="Unassembled WGS sequence"/>
</dbReference>
<evidence type="ECO:0000256" key="1">
    <source>
        <dbReference type="SAM" id="Phobius"/>
    </source>
</evidence>
<feature type="signal peptide" evidence="2">
    <location>
        <begin position="1"/>
        <end position="26"/>
    </location>
</feature>
<keyword evidence="2" id="KW-0732">Signal</keyword>
<organism evidence="4 5">
    <name type="scientific">Kribbella amoyensis</name>
    <dbReference type="NCBI Taxonomy" id="996641"/>
    <lineage>
        <taxon>Bacteria</taxon>
        <taxon>Bacillati</taxon>
        <taxon>Actinomycetota</taxon>
        <taxon>Actinomycetes</taxon>
        <taxon>Propionibacteriales</taxon>
        <taxon>Kribbellaceae</taxon>
        <taxon>Kribbella</taxon>
    </lineage>
</organism>
<evidence type="ECO:0000259" key="3">
    <source>
        <dbReference type="Pfam" id="PF09972"/>
    </source>
</evidence>
<keyword evidence="1" id="KW-0812">Transmembrane</keyword>
<feature type="transmembrane region" description="Helical" evidence="1">
    <location>
        <begin position="260"/>
        <end position="282"/>
    </location>
</feature>
<reference evidence="4 5" key="1">
    <citation type="submission" date="2019-06" db="EMBL/GenBank/DDBJ databases">
        <title>Sequencing the genomes of 1000 actinobacteria strains.</title>
        <authorList>
            <person name="Klenk H.-P."/>
        </authorList>
    </citation>
    <scope>NUCLEOTIDE SEQUENCE [LARGE SCALE GENOMIC DNA]</scope>
    <source>
        <strain evidence="4 5">DSM 24683</strain>
    </source>
</reference>
<dbReference type="RefSeq" id="WP_145805483.1">
    <property type="nucleotide sequence ID" value="NZ_VIVK01000001.1"/>
</dbReference>
<keyword evidence="1" id="KW-1133">Transmembrane helix</keyword>
<sequence>MRRIGAVALLGGVLAVLLGSGAPASAADSAATDQVQRFDARYEIRPDGVVVATETIEFATGSSSLVRRFRVRGPDDVVESKDRVFAVSKVAVTTVDGAKVKSWQERYDPLQNVDDYSYDSRYELLNVSVGSPAERRPERYVLRYEIRGALDQVGDGIRIRVPGLPSDVRTDAISATITAPSGVRSVSCTVAGHPCRQATVTKGIGRLRNAGGAETVRPAFDSSSDFTFTVGVAPGAVSGVGPVLEKPGLFVGMTDVQKGMLIIALIVAVPALVITLTVVAVVRAIRRNRRATA</sequence>
<accession>A0A561BQ87</accession>
<evidence type="ECO:0000256" key="2">
    <source>
        <dbReference type="SAM" id="SignalP"/>
    </source>
</evidence>
<evidence type="ECO:0000313" key="5">
    <source>
        <dbReference type="Proteomes" id="UP000318380"/>
    </source>
</evidence>
<evidence type="ECO:0000313" key="4">
    <source>
        <dbReference type="EMBL" id="TWD81007.1"/>
    </source>
</evidence>
<protein>
    <recommendedName>
        <fullName evidence="3">DUF2207 domain-containing protein</fullName>
    </recommendedName>
</protein>